<keyword evidence="2" id="KW-1185">Reference proteome</keyword>
<dbReference type="EMBL" id="JAGEPF010000005">
    <property type="protein sequence ID" value="MBO2457476.1"/>
    <property type="molecule type" value="Genomic_DNA"/>
</dbReference>
<accession>A0ABS3RLI0</accession>
<dbReference type="Pfam" id="PF19374">
    <property type="entry name" value="DUF5949"/>
    <property type="match status" value="1"/>
</dbReference>
<evidence type="ECO:0000313" key="2">
    <source>
        <dbReference type="Proteomes" id="UP000680206"/>
    </source>
</evidence>
<reference evidence="1 2" key="1">
    <citation type="submission" date="2021-03" db="EMBL/GenBank/DDBJ databases">
        <title>Actinomadura violae sp. nov., isolated from lichen in Thailand.</title>
        <authorList>
            <person name="Kanchanasin P."/>
            <person name="Saeng-In P."/>
            <person name="Phongsopitanun W."/>
            <person name="Yuki M."/>
            <person name="Kudo T."/>
            <person name="Ohkuma M."/>
            <person name="Tanasupawat S."/>
        </authorList>
    </citation>
    <scope>NUCLEOTIDE SEQUENCE [LARGE SCALE GENOMIC DNA]</scope>
    <source>
        <strain evidence="1 2">LCR2-06</strain>
    </source>
</reference>
<dbReference type="RefSeq" id="WP_208238592.1">
    <property type="nucleotide sequence ID" value="NZ_JAGEPF010000005.1"/>
</dbReference>
<proteinExistence type="predicted"/>
<protein>
    <submittedName>
        <fullName evidence="1">Uncharacterized protein</fullName>
    </submittedName>
</protein>
<evidence type="ECO:0000313" key="1">
    <source>
        <dbReference type="EMBL" id="MBO2457476.1"/>
    </source>
</evidence>
<name>A0ABS3RLI0_9ACTN</name>
<organism evidence="1 2">
    <name type="scientific">Actinomadura violacea</name>
    <dbReference type="NCBI Taxonomy" id="2819934"/>
    <lineage>
        <taxon>Bacteria</taxon>
        <taxon>Bacillati</taxon>
        <taxon>Actinomycetota</taxon>
        <taxon>Actinomycetes</taxon>
        <taxon>Streptosporangiales</taxon>
        <taxon>Thermomonosporaceae</taxon>
        <taxon>Actinomadura</taxon>
    </lineage>
</organism>
<dbReference type="InterPro" id="IPR045993">
    <property type="entry name" value="DUF5949"/>
</dbReference>
<comment type="caution">
    <text evidence="1">The sequence shown here is derived from an EMBL/GenBank/DDBJ whole genome shotgun (WGS) entry which is preliminary data.</text>
</comment>
<gene>
    <name evidence="1" type="ORF">J4709_07810</name>
</gene>
<dbReference type="Proteomes" id="UP000680206">
    <property type="component" value="Unassembled WGS sequence"/>
</dbReference>
<sequence length="162" mass="17753">MSPRANDPVIDPREFGGIALTGWVGPSPEDSGDYPFLLLYTTGGTDRGVSAAILGMAALLKAHGLHVGEMLHAPDQLTTTTARVVVNPGHFVELRWGDDEHLASSTHVTAEWEHAARSRREVLLTACVRPFRRGPMTVDARERFMDERETQRSSAFAFLSIA</sequence>